<feature type="region of interest" description="Disordered" evidence="1">
    <location>
        <begin position="397"/>
        <end position="439"/>
    </location>
</feature>
<dbReference type="InterPro" id="IPR005835">
    <property type="entry name" value="NTP_transferase_dom"/>
</dbReference>
<reference evidence="4" key="1">
    <citation type="submission" date="2020-04" db="EMBL/GenBank/DDBJ databases">
        <authorList>
            <person name="Zhang T."/>
        </authorList>
    </citation>
    <scope>NUCLEOTIDE SEQUENCE</scope>
    <source>
        <strain evidence="4">HKST-UBA02</strain>
    </source>
</reference>
<dbReference type="InterPro" id="IPR029044">
    <property type="entry name" value="Nucleotide-diphossugar_trans"/>
</dbReference>
<comment type="caution">
    <text evidence="4">The sequence shown here is derived from an EMBL/GenBank/DDBJ whole genome shotgun (WGS) entry which is preliminary data.</text>
</comment>
<dbReference type="Gene3D" id="3.90.1200.10">
    <property type="match status" value="1"/>
</dbReference>
<feature type="domain" description="Aminoglycoside phosphotransferase" evidence="3">
    <location>
        <begin position="442"/>
        <end position="637"/>
    </location>
</feature>
<dbReference type="SUPFAM" id="SSF53448">
    <property type="entry name" value="Nucleotide-diphospho-sugar transferases"/>
    <property type="match status" value="1"/>
</dbReference>
<dbReference type="SUPFAM" id="SSF56112">
    <property type="entry name" value="Protein kinase-like (PK-like)"/>
    <property type="match status" value="1"/>
</dbReference>
<organism evidence="4 5">
    <name type="scientific">Eiseniibacteriota bacterium</name>
    <dbReference type="NCBI Taxonomy" id="2212470"/>
    <lineage>
        <taxon>Bacteria</taxon>
        <taxon>Candidatus Eiseniibacteriota</taxon>
    </lineage>
</organism>
<proteinExistence type="predicted"/>
<evidence type="ECO:0000313" key="4">
    <source>
        <dbReference type="EMBL" id="MCA9756351.1"/>
    </source>
</evidence>
<evidence type="ECO:0000259" key="2">
    <source>
        <dbReference type="Pfam" id="PF00483"/>
    </source>
</evidence>
<gene>
    <name evidence="4" type="ORF">KDA27_11165</name>
</gene>
<dbReference type="AlphaFoldDB" id="A0A956SDF8"/>
<dbReference type="PANTHER" id="PTHR22572">
    <property type="entry name" value="SUGAR-1-PHOSPHATE GUANYL TRANSFERASE"/>
    <property type="match status" value="1"/>
</dbReference>
<sequence>MTTSSDPSAGQAQEPTRPLEGLDVMILAAGLGTRMRPLTEHTPKPLLPVLGRPLLVWNLRALARLGAKRVVINTYHLAAEMEAYVEHELAREFADPEAPPKPEVRLVRELVLLGTGGGLGNASPLLRSDPILVWNVDLLYLPDISEALALHRREHPLATLFLTRSPLHAKIEMSGTRIVSVAPDADPSNSSLWAYTGVMLLSQEALAQLPVGQFDELPPRLRSWASAGRLRGHTESAPFLEVGTLGSYLSVHRALAESPELLPGTPPQHVLPVAGGYGYVDTRATIEGGVTIEESVILPGATVRSGSHIQRAIVGPGTEVSGDIFGECHAGGEMRPFPVLDRNVEAKFASFLARHVQIWPRDVRRVWKQLLPLHGDGSGRRIVRVTAGADSHILVAPAPVSEPPSHRSASGDEVTRATFDVGGGSGPGERLPIYPRRVGPDVPDEPTTFAYVSKILSQRGVRVPALRVHEPESGLLLVEDLGDLTLFDSLRTADPERIRELYRQAVLLLVQMQRPEGDPFDPDRVQSPTYTAEFALVFECGYFQREFVEQHSRGPVPDENLTAEYESISKRAAEGSDLVLIHRDFQSRNLMVLPSGLAAIDFQGARLGPPFYDLVSLVYDPYVDLDDSLRDELIRTFAERTGQSSRVDDLLVPTALARLLQALGAFGYLGGRLGKPGFLEHAPRALAHVAKLADREYPHLARLARDLGA</sequence>
<feature type="domain" description="Nucleotidyl transferase" evidence="2">
    <location>
        <begin position="25"/>
        <end position="164"/>
    </location>
</feature>
<dbReference type="InterPro" id="IPR011009">
    <property type="entry name" value="Kinase-like_dom_sf"/>
</dbReference>
<reference evidence="4" key="2">
    <citation type="journal article" date="2021" name="Microbiome">
        <title>Successional dynamics and alternative stable states in a saline activated sludge microbial community over 9 years.</title>
        <authorList>
            <person name="Wang Y."/>
            <person name="Ye J."/>
            <person name="Ju F."/>
            <person name="Liu L."/>
            <person name="Boyd J.A."/>
            <person name="Deng Y."/>
            <person name="Parks D.H."/>
            <person name="Jiang X."/>
            <person name="Yin X."/>
            <person name="Woodcroft B.J."/>
            <person name="Tyson G.W."/>
            <person name="Hugenholtz P."/>
            <person name="Polz M.F."/>
            <person name="Zhang T."/>
        </authorList>
    </citation>
    <scope>NUCLEOTIDE SEQUENCE</scope>
    <source>
        <strain evidence="4">HKST-UBA02</strain>
    </source>
</reference>
<protein>
    <submittedName>
        <fullName evidence="4">Phosphotransferase</fullName>
    </submittedName>
</protein>
<dbReference type="Gene3D" id="3.30.200.20">
    <property type="entry name" value="Phosphorylase Kinase, domain 1"/>
    <property type="match status" value="1"/>
</dbReference>
<name>A0A956SDF8_UNCEI</name>
<dbReference type="Proteomes" id="UP000739538">
    <property type="component" value="Unassembled WGS sequence"/>
</dbReference>
<evidence type="ECO:0000313" key="5">
    <source>
        <dbReference type="Proteomes" id="UP000739538"/>
    </source>
</evidence>
<accession>A0A956SDF8</accession>
<dbReference type="EMBL" id="JAGQHS010000050">
    <property type="protein sequence ID" value="MCA9756351.1"/>
    <property type="molecule type" value="Genomic_DNA"/>
</dbReference>
<dbReference type="InterPro" id="IPR050486">
    <property type="entry name" value="Mannose-1P_guanyltransferase"/>
</dbReference>
<dbReference type="Pfam" id="PF00483">
    <property type="entry name" value="NTP_transferase"/>
    <property type="match status" value="1"/>
</dbReference>
<dbReference type="Gene3D" id="3.90.550.10">
    <property type="entry name" value="Spore Coat Polysaccharide Biosynthesis Protein SpsA, Chain A"/>
    <property type="match status" value="1"/>
</dbReference>
<dbReference type="Pfam" id="PF01636">
    <property type="entry name" value="APH"/>
    <property type="match status" value="1"/>
</dbReference>
<dbReference type="Gene3D" id="2.160.10.10">
    <property type="entry name" value="Hexapeptide repeat proteins"/>
    <property type="match status" value="1"/>
</dbReference>
<evidence type="ECO:0000256" key="1">
    <source>
        <dbReference type="SAM" id="MobiDB-lite"/>
    </source>
</evidence>
<evidence type="ECO:0000259" key="3">
    <source>
        <dbReference type="Pfam" id="PF01636"/>
    </source>
</evidence>
<dbReference type="InterPro" id="IPR002575">
    <property type="entry name" value="Aminoglycoside_PTrfase"/>
</dbReference>